<dbReference type="SUPFAM" id="SSF47240">
    <property type="entry name" value="Ferritin-like"/>
    <property type="match status" value="1"/>
</dbReference>
<evidence type="ECO:0000313" key="3">
    <source>
        <dbReference type="Proteomes" id="UP000295438"/>
    </source>
</evidence>
<dbReference type="Pfam" id="PF09968">
    <property type="entry name" value="DUF2202"/>
    <property type="match status" value="1"/>
</dbReference>
<dbReference type="RefSeq" id="WP_133391758.1">
    <property type="nucleotide sequence ID" value="NZ_SMUW01000037.1"/>
</dbReference>
<name>A0A4R5URP7_9BACT</name>
<dbReference type="InterPro" id="IPR009078">
    <property type="entry name" value="Ferritin-like_SF"/>
</dbReference>
<gene>
    <name evidence="2" type="ORF">E1898_16825</name>
</gene>
<reference evidence="2 3" key="1">
    <citation type="submission" date="2019-03" db="EMBL/GenBank/DDBJ databases">
        <title>Algoriphagus aquimaris sp. nov., isolated form marine sediment in Pohang, Korea.</title>
        <authorList>
            <person name="Kim J."/>
            <person name="Yoon S.-H."/>
            <person name="Lee S.-S."/>
        </authorList>
    </citation>
    <scope>NUCLEOTIDE SEQUENCE [LARGE SCALE GENOMIC DNA]</scope>
    <source>
        <strain evidence="2 3">F21</strain>
    </source>
</reference>
<comment type="caution">
    <text evidence="2">The sequence shown here is derived from an EMBL/GenBank/DDBJ whole genome shotgun (WGS) entry which is preliminary data.</text>
</comment>
<accession>A0A4R5URP7</accession>
<dbReference type="Proteomes" id="UP000295438">
    <property type="component" value="Unassembled WGS sequence"/>
</dbReference>
<evidence type="ECO:0000313" key="2">
    <source>
        <dbReference type="EMBL" id="TDK41651.1"/>
    </source>
</evidence>
<organism evidence="2 3">
    <name type="scientific">Algoriphagus formosus</name>
    <dbReference type="NCBI Taxonomy" id="2007308"/>
    <lineage>
        <taxon>Bacteria</taxon>
        <taxon>Pseudomonadati</taxon>
        <taxon>Bacteroidota</taxon>
        <taxon>Cytophagia</taxon>
        <taxon>Cytophagales</taxon>
        <taxon>Cyclobacteriaceae</taxon>
        <taxon>Algoriphagus</taxon>
    </lineage>
</organism>
<dbReference type="Gene3D" id="1.20.1260.10">
    <property type="match status" value="1"/>
</dbReference>
<dbReference type="AlphaFoldDB" id="A0A4R5URP7"/>
<keyword evidence="3" id="KW-1185">Reference proteome</keyword>
<evidence type="ECO:0000259" key="1">
    <source>
        <dbReference type="Pfam" id="PF09968"/>
    </source>
</evidence>
<proteinExistence type="predicted"/>
<sequence>MKKLLYALGFLILPIVGCQEEINPAVKTSLSEAELSDLLFTREEEKLAHDVYTYAFEKYGVSIFQNISRSETQHTNSVLQVMESYQLSDPLDGSISLGEFTDPTLQNLYSELTSKVDISLEEATKVGLLIEDMDILDLQLAIASTQKPELIQLYEKLKCGSENHMRAFYNQATTLGVTYNPSYISIEEFDRIVNSSNTTCQPN</sequence>
<dbReference type="CDD" id="cd01048">
    <property type="entry name" value="Ferritin_like_AB2"/>
    <property type="match status" value="1"/>
</dbReference>
<feature type="domain" description="DUF2202" evidence="1">
    <location>
        <begin position="37"/>
        <end position="195"/>
    </location>
</feature>
<dbReference type="InterPro" id="IPR019243">
    <property type="entry name" value="DUF2202"/>
</dbReference>
<dbReference type="InterPro" id="IPR012347">
    <property type="entry name" value="Ferritin-like"/>
</dbReference>
<protein>
    <submittedName>
        <fullName evidence="2">DUF2202 domain-containing protein</fullName>
    </submittedName>
</protein>
<dbReference type="EMBL" id="SMUW01000037">
    <property type="protein sequence ID" value="TDK41651.1"/>
    <property type="molecule type" value="Genomic_DNA"/>
</dbReference>